<comment type="subcellular location">
    <subcellularLocation>
        <location evidence="1">Cell membrane</location>
    </subcellularLocation>
</comment>
<gene>
    <name evidence="12" type="ordered locus">Cyan7425_2509</name>
</gene>
<evidence type="ECO:0000256" key="1">
    <source>
        <dbReference type="ARBA" id="ARBA00004236"/>
    </source>
</evidence>
<name>B8HY63_CYAP4</name>
<dbReference type="eggNOG" id="COG1216">
    <property type="taxonomic scope" value="Bacteria"/>
</dbReference>
<dbReference type="EMBL" id="CP001344">
    <property type="protein sequence ID" value="ACL44866.1"/>
    <property type="molecule type" value="Genomic_DNA"/>
</dbReference>
<dbReference type="STRING" id="395961.Cyan7425_2509"/>
<dbReference type="InterPro" id="IPR029044">
    <property type="entry name" value="Nucleotide-diphossugar_trans"/>
</dbReference>
<comment type="similarity">
    <text evidence="8">Belongs to the glycosyltransferase 2 family. CrtQ subfamily.</text>
</comment>
<accession>B8HY63</accession>
<comment type="pathway">
    <text evidence="7">Carotenoid biosynthesis; staphyloxanthin biosynthesis; staphyloxanthin from farnesyl diphosphate: step 4/5.</text>
</comment>
<feature type="transmembrane region" description="Helical" evidence="10">
    <location>
        <begin position="16"/>
        <end position="34"/>
    </location>
</feature>
<dbReference type="GO" id="GO:0016757">
    <property type="term" value="F:glycosyltransferase activity"/>
    <property type="evidence" value="ECO:0007669"/>
    <property type="project" value="UniProtKB-KW"/>
</dbReference>
<dbReference type="PANTHER" id="PTHR43646">
    <property type="entry name" value="GLYCOSYLTRANSFERASE"/>
    <property type="match status" value="1"/>
</dbReference>
<proteinExistence type="inferred from homology"/>
<feature type="transmembrane region" description="Helical" evidence="10">
    <location>
        <begin position="304"/>
        <end position="327"/>
    </location>
</feature>
<evidence type="ECO:0000256" key="8">
    <source>
        <dbReference type="ARBA" id="ARBA00038120"/>
    </source>
</evidence>
<dbReference type="Gene3D" id="3.90.550.10">
    <property type="entry name" value="Spore Coat Polysaccharide Biosynthesis Protein SpsA, Chain A"/>
    <property type="match status" value="1"/>
</dbReference>
<dbReference type="Pfam" id="PF00535">
    <property type="entry name" value="Glycos_transf_2"/>
    <property type="match status" value="1"/>
</dbReference>
<keyword evidence="10" id="KW-0812">Transmembrane</keyword>
<dbReference type="KEGG" id="cyn:Cyan7425_2509"/>
<dbReference type="SUPFAM" id="SSF53448">
    <property type="entry name" value="Nucleotide-diphospho-sugar transferases"/>
    <property type="match status" value="1"/>
</dbReference>
<evidence type="ECO:0000313" key="12">
    <source>
        <dbReference type="EMBL" id="ACL44866.1"/>
    </source>
</evidence>
<dbReference type="HOGENOM" id="CLU_038143_0_0_3"/>
<dbReference type="PANTHER" id="PTHR43646:SF2">
    <property type="entry name" value="GLYCOSYLTRANSFERASE 2-LIKE DOMAIN-CONTAINING PROTEIN"/>
    <property type="match status" value="1"/>
</dbReference>
<organism evidence="12">
    <name type="scientific">Cyanothece sp. (strain PCC 7425 / ATCC 29141)</name>
    <dbReference type="NCBI Taxonomy" id="395961"/>
    <lineage>
        <taxon>Bacteria</taxon>
        <taxon>Bacillati</taxon>
        <taxon>Cyanobacteriota</taxon>
        <taxon>Cyanophyceae</taxon>
        <taxon>Gomontiellales</taxon>
        <taxon>Cyanothecaceae</taxon>
        <taxon>Cyanothece</taxon>
    </lineage>
</organism>
<evidence type="ECO:0000256" key="5">
    <source>
        <dbReference type="ARBA" id="ARBA00023136"/>
    </source>
</evidence>
<evidence type="ECO:0000256" key="9">
    <source>
        <dbReference type="ARBA" id="ARBA00040345"/>
    </source>
</evidence>
<dbReference type="GO" id="GO:0005886">
    <property type="term" value="C:plasma membrane"/>
    <property type="evidence" value="ECO:0007669"/>
    <property type="project" value="UniProtKB-SubCell"/>
</dbReference>
<dbReference type="CAZy" id="GT2">
    <property type="family name" value="Glycosyltransferase Family 2"/>
</dbReference>
<evidence type="ECO:0000256" key="4">
    <source>
        <dbReference type="ARBA" id="ARBA00022679"/>
    </source>
</evidence>
<protein>
    <recommendedName>
        <fullName evidence="9">4,4'-diaponeurosporenoate glycosyltransferase</fullName>
    </recommendedName>
</protein>
<evidence type="ECO:0000256" key="3">
    <source>
        <dbReference type="ARBA" id="ARBA00022676"/>
    </source>
</evidence>
<comment type="function">
    <text evidence="6">Catalyzes the glycosylation of 4,4'-diaponeurosporenoate, i.e. the esterification of glucose at the C1'' position with the carboxyl group of 4,4'-diaponeurosporenic acid, to form glycosyl-4,4'-diaponeurosporenoate. This is a step in the biosynthesis of staphyloxanthin, an orange pigment present in most staphylococci strains.</text>
</comment>
<dbReference type="InterPro" id="IPR054683">
    <property type="entry name" value="CruG-like"/>
</dbReference>
<feature type="transmembrane region" description="Helical" evidence="10">
    <location>
        <begin position="333"/>
        <end position="356"/>
    </location>
</feature>
<keyword evidence="3" id="KW-0328">Glycosyltransferase</keyword>
<evidence type="ECO:0000256" key="10">
    <source>
        <dbReference type="SAM" id="Phobius"/>
    </source>
</evidence>
<evidence type="ECO:0000259" key="11">
    <source>
        <dbReference type="Pfam" id="PF00535"/>
    </source>
</evidence>
<keyword evidence="4 12" id="KW-0808">Transferase</keyword>
<keyword evidence="2" id="KW-1003">Cell membrane</keyword>
<evidence type="ECO:0000256" key="2">
    <source>
        <dbReference type="ARBA" id="ARBA00022475"/>
    </source>
</evidence>
<sequence length="408" mass="44607">MPVSPDLLLALRPFDLLAILLLGWQLPATALLLARLLPGIARKPALVPRSSTLTNLGQVSIVVPTLNEAQRLPSCLAGLSRQGYEVREILVVDSNSQDGTPDLVKAAAQRDPRYHLLTDDPLPVGWVGRPWALHTGFLHSHEESEWVLGIDADTQPQPGLVASLLQIAQAEQWDLISLSPKFILKSFGEWWLQPSLLLTLIYRFGARGDRPVCPERLLANGQCLLIRRSLLVKMGGYSSARQSFCDDVTLVRQAAALGAKVAFLDGGQLLQVRMYEGMAETWREWGRSLDLKDATPVAQLWGDLGFLLAVQGLPLPMSLCLGLAGLSSLSIQLAWGLNLCLVGIRLGMLAAIAGSYDWQKATGRRGFWLSPFSDPLAVLRILLSSLQTPKQWRGRTYSTIGSPVSSSQ</sequence>
<feature type="domain" description="Glycosyltransferase 2-like" evidence="11">
    <location>
        <begin position="60"/>
        <end position="231"/>
    </location>
</feature>
<keyword evidence="5 10" id="KW-0472">Membrane</keyword>
<dbReference type="AlphaFoldDB" id="B8HY63"/>
<keyword evidence="10" id="KW-1133">Transmembrane helix</keyword>
<evidence type="ECO:0000256" key="7">
    <source>
        <dbReference type="ARBA" id="ARBA00037904"/>
    </source>
</evidence>
<dbReference type="NCBIfam" id="NF045692">
    <property type="entry name" value="OglycostaseCruG"/>
    <property type="match status" value="1"/>
</dbReference>
<dbReference type="OrthoDB" id="9806525at2"/>
<reference evidence="12" key="1">
    <citation type="submission" date="2009-01" db="EMBL/GenBank/DDBJ databases">
        <title>Complete sequence of chromosome Cyanothece sp. PCC 7425.</title>
        <authorList>
            <consortium name="US DOE Joint Genome Institute"/>
            <person name="Lucas S."/>
            <person name="Copeland A."/>
            <person name="Lapidus A."/>
            <person name="Glavina del Rio T."/>
            <person name="Dalin E."/>
            <person name="Tice H."/>
            <person name="Bruce D."/>
            <person name="Goodwin L."/>
            <person name="Pitluck S."/>
            <person name="Sims D."/>
            <person name="Meineke L."/>
            <person name="Brettin T."/>
            <person name="Detter J.C."/>
            <person name="Han C."/>
            <person name="Larimer F."/>
            <person name="Land M."/>
            <person name="Hauser L."/>
            <person name="Kyrpides N."/>
            <person name="Ovchinnikova G."/>
            <person name="Liberton M."/>
            <person name="Stoeckel J."/>
            <person name="Banerjee A."/>
            <person name="Singh A."/>
            <person name="Page L."/>
            <person name="Sato H."/>
            <person name="Zhao L."/>
            <person name="Sherman L."/>
            <person name="Pakrasi H."/>
            <person name="Richardson P."/>
        </authorList>
    </citation>
    <scope>NUCLEOTIDE SEQUENCE</scope>
    <source>
        <strain evidence="12">PCC 7425</strain>
    </source>
</reference>
<dbReference type="InterPro" id="IPR001173">
    <property type="entry name" value="Glyco_trans_2-like"/>
</dbReference>
<evidence type="ECO:0000256" key="6">
    <source>
        <dbReference type="ARBA" id="ARBA00037281"/>
    </source>
</evidence>